<evidence type="ECO:0000313" key="19">
    <source>
        <dbReference type="Proteomes" id="UP000230340"/>
    </source>
</evidence>
<dbReference type="PANTHER" id="PTHR43152:SF3">
    <property type="entry name" value="UVRABC SYSTEM PROTEIN A"/>
    <property type="match status" value="1"/>
</dbReference>
<evidence type="ECO:0000256" key="15">
    <source>
        <dbReference type="ARBA" id="ARBA00039316"/>
    </source>
</evidence>
<dbReference type="InterPro" id="IPR003593">
    <property type="entry name" value="AAA+_ATPase"/>
</dbReference>
<dbReference type="PROSITE" id="PS00211">
    <property type="entry name" value="ABC_TRANSPORTER_1"/>
    <property type="match status" value="1"/>
</dbReference>
<dbReference type="Gene3D" id="1.20.1580.10">
    <property type="entry name" value="ABC transporter ATPase like domain"/>
    <property type="match status" value="3"/>
</dbReference>
<keyword evidence="5" id="KW-0547">Nucleotide-binding</keyword>
<dbReference type="GO" id="GO:0006289">
    <property type="term" value="P:nucleotide-excision repair"/>
    <property type="evidence" value="ECO:0007669"/>
    <property type="project" value="InterPro"/>
</dbReference>
<dbReference type="GO" id="GO:0008270">
    <property type="term" value="F:zinc ion binding"/>
    <property type="evidence" value="ECO:0007669"/>
    <property type="project" value="UniProtKB-KW"/>
</dbReference>
<keyword evidence="4" id="KW-0677">Repeat</keyword>
<evidence type="ECO:0000256" key="5">
    <source>
        <dbReference type="ARBA" id="ARBA00022741"/>
    </source>
</evidence>
<organism evidence="18 19">
    <name type="scientific">candidate division WWE3 bacterium CG08_land_8_20_14_0_20_40_13</name>
    <dbReference type="NCBI Taxonomy" id="1975084"/>
    <lineage>
        <taxon>Bacteria</taxon>
        <taxon>Katanobacteria</taxon>
    </lineage>
</organism>
<comment type="caution">
    <text evidence="18">The sequence shown here is derived from an EMBL/GenBank/DDBJ whole genome shotgun (WGS) entry which is preliminary data.</text>
</comment>
<dbReference type="Gene3D" id="1.10.8.280">
    <property type="entry name" value="ABC transporter ATPase domain-like"/>
    <property type="match status" value="1"/>
</dbReference>
<dbReference type="InterPro" id="IPR027417">
    <property type="entry name" value="P-loop_NTPase"/>
</dbReference>
<evidence type="ECO:0000256" key="6">
    <source>
        <dbReference type="ARBA" id="ARBA00022763"/>
    </source>
</evidence>
<dbReference type="InterPro" id="IPR003439">
    <property type="entry name" value="ABC_transporter-like_ATP-bd"/>
</dbReference>
<dbReference type="CDD" id="cd03271">
    <property type="entry name" value="ABC_UvrA_II"/>
    <property type="match status" value="1"/>
</dbReference>
<dbReference type="Gene3D" id="3.30.190.20">
    <property type="match status" value="1"/>
</dbReference>
<feature type="domain" description="ABC transporter" evidence="17">
    <location>
        <begin position="615"/>
        <end position="957"/>
    </location>
</feature>
<comment type="similarity">
    <text evidence="14">Belongs to the ABC transporter superfamily. UvrA family.</text>
</comment>
<dbReference type="SMART" id="SM00382">
    <property type="entry name" value="AAA"/>
    <property type="match status" value="1"/>
</dbReference>
<keyword evidence="6" id="KW-0227">DNA damage</keyword>
<dbReference type="GO" id="GO:0004518">
    <property type="term" value="F:nuclease activity"/>
    <property type="evidence" value="ECO:0007669"/>
    <property type="project" value="UniProtKB-KW"/>
</dbReference>
<evidence type="ECO:0000259" key="17">
    <source>
        <dbReference type="PROSITE" id="PS50893"/>
    </source>
</evidence>
<dbReference type="InterPro" id="IPR041102">
    <property type="entry name" value="UvrA_inter"/>
</dbReference>
<evidence type="ECO:0000256" key="16">
    <source>
        <dbReference type="ARBA" id="ARBA00042156"/>
    </source>
</evidence>
<evidence type="ECO:0000256" key="7">
    <source>
        <dbReference type="ARBA" id="ARBA00022769"/>
    </source>
</evidence>
<dbReference type="PROSITE" id="PS50893">
    <property type="entry name" value="ABC_TRANSPORTER_2"/>
    <property type="match status" value="1"/>
</dbReference>
<evidence type="ECO:0000256" key="3">
    <source>
        <dbReference type="ARBA" id="ARBA00022723"/>
    </source>
</evidence>
<evidence type="ECO:0000256" key="10">
    <source>
        <dbReference type="ARBA" id="ARBA00022840"/>
    </source>
</evidence>
<keyword evidence="8" id="KW-0863">Zinc-finger</keyword>
<gene>
    <name evidence="18" type="ORF">COT49_02800</name>
</gene>
<dbReference type="PANTHER" id="PTHR43152">
    <property type="entry name" value="UVRABC SYSTEM PROTEIN A"/>
    <property type="match status" value="1"/>
</dbReference>
<evidence type="ECO:0000256" key="1">
    <source>
        <dbReference type="ARBA" id="ARBA00004496"/>
    </source>
</evidence>
<comment type="subcellular location">
    <subcellularLocation>
        <location evidence="1">Cytoplasm</location>
    </subcellularLocation>
</comment>
<evidence type="ECO:0000256" key="4">
    <source>
        <dbReference type="ARBA" id="ARBA00022737"/>
    </source>
</evidence>
<keyword evidence="13" id="KW-0234">DNA repair</keyword>
<keyword evidence="7" id="KW-0228">DNA excision</keyword>
<dbReference type="InterPro" id="IPR017871">
    <property type="entry name" value="ABC_transporter-like_CS"/>
</dbReference>
<dbReference type="NCBIfam" id="TIGR00630">
    <property type="entry name" value="uvra"/>
    <property type="match status" value="1"/>
</dbReference>
<keyword evidence="9" id="KW-0862">Zinc</keyword>
<keyword evidence="12" id="KW-0238">DNA-binding</keyword>
<dbReference type="NCBIfam" id="NF001503">
    <property type="entry name" value="PRK00349.1"/>
    <property type="match status" value="1"/>
</dbReference>
<dbReference type="Pfam" id="PF17755">
    <property type="entry name" value="UvrA_DNA-bind"/>
    <property type="match status" value="1"/>
</dbReference>
<sequence>MMEYIKIRGAREHNLKNINLDIPKFKFVVLTGVSGSGKTSLAMDTLFAEGQRRYVESLSSYARQFLGVLKKPDVDSIEGLSPAIAIDQKAVSHNPRSTVGTITEIYDYLRLLFARIGHPHCAICGREISQMSIDQIADAILNLGGRVLLLAPVVKDRKGEYSKVLDNLKSRGINYARIDGVIYRISKEIALIKTNKHTIEAVIDRMVIPKNISDDFNHRLIASISLSLQLGDGYLIASGVKDKSFAFPESPKIMDDKLFSEKLACPFCNLSLPELEPRIFSFNSPHGACPKCQGLGALLKIDPNLILNRHLTILEGGIFPWAKMLENDSYFKNILSSVANKAGFSLNGKIEDLDEKHLNIVLYGGDGLREDGKNFEGVVTNLERRYKETESDYIRREIEKYMYKEPCPECNGTRLKQASLSITIDGLNVDQVANLSLYDTTRWINSLTVPSRISKREEKIASPIIKEIKTRLEFLIHVGLDYLSLSRGSETLARGEGQRIRLASQIGSGLSGVLYILDEPSIGLHPRDQGRLIETLHKLRDLGNTVIVVEHDAQTMLSSDWLIDFGPGAGIHGGRVLASGTPIQIIKDPKSLTGQYLSGKKTVKGNYNPKSNDWVRVVNKWTDTTKNDKNNSLKILNCHQHNLKNITVEFPLGKFIAVTGVSGSGKSTLIVETLLRQLRSDLGLKNNNKPGLNDGILGLQHLDKVVSIDQSPIGRTPRSNPATYTGAFDFIRDLFAMTKDAKIRGYNKGKFSFNVKGGRCEACAGDGQLRIEMQFMPDVFVDCEICGGKRYSRDVLDIYFKDKNISEVLNLTIEEAINFFGNHPQILRRLQTLFDVGLGYIRLGQPAPTLSGGEAQRVKLASELSKLQSGRTLYILDEPTTGLHFYDLEKLIGILKQLVAFGNTVIVIEHNLDLIKCSDYIIDLGPEGGEKGGNIIYYGPQDEIVKSQNSHTGEELKKFLKGRAK</sequence>
<dbReference type="EMBL" id="PEYT01000023">
    <property type="protein sequence ID" value="PIS22996.1"/>
    <property type="molecule type" value="Genomic_DNA"/>
</dbReference>
<dbReference type="GO" id="GO:0003677">
    <property type="term" value="F:DNA binding"/>
    <property type="evidence" value="ECO:0007669"/>
    <property type="project" value="UniProtKB-KW"/>
</dbReference>
<keyword evidence="11" id="KW-0267">Excision nuclease</keyword>
<name>A0A2H0XDJ0_UNCKA</name>
<protein>
    <recommendedName>
        <fullName evidence="15">UvrABC system protein A</fullName>
    </recommendedName>
    <alternativeName>
        <fullName evidence="16">Excinuclease ABC subunit A</fullName>
    </alternativeName>
</protein>
<dbReference type="AlphaFoldDB" id="A0A2H0XDJ0"/>
<keyword evidence="3" id="KW-0479">Metal-binding</keyword>
<dbReference type="SUPFAM" id="SSF52540">
    <property type="entry name" value="P-loop containing nucleoside triphosphate hydrolases"/>
    <property type="match status" value="2"/>
</dbReference>
<evidence type="ECO:0000256" key="8">
    <source>
        <dbReference type="ARBA" id="ARBA00022771"/>
    </source>
</evidence>
<dbReference type="Pfam" id="PF17760">
    <property type="entry name" value="UvrA_inter"/>
    <property type="match status" value="1"/>
</dbReference>
<dbReference type="GO" id="GO:0005524">
    <property type="term" value="F:ATP binding"/>
    <property type="evidence" value="ECO:0007669"/>
    <property type="project" value="UniProtKB-KW"/>
</dbReference>
<dbReference type="InterPro" id="IPR041552">
    <property type="entry name" value="UvrA_DNA-bd"/>
</dbReference>
<evidence type="ECO:0000256" key="14">
    <source>
        <dbReference type="ARBA" id="ARBA00038000"/>
    </source>
</evidence>
<dbReference type="GO" id="GO:0009380">
    <property type="term" value="C:excinuclease repair complex"/>
    <property type="evidence" value="ECO:0007669"/>
    <property type="project" value="InterPro"/>
</dbReference>
<dbReference type="Proteomes" id="UP000230340">
    <property type="component" value="Unassembled WGS sequence"/>
</dbReference>
<evidence type="ECO:0000256" key="9">
    <source>
        <dbReference type="ARBA" id="ARBA00022833"/>
    </source>
</evidence>
<keyword evidence="10" id="KW-0067">ATP-binding</keyword>
<evidence type="ECO:0000256" key="13">
    <source>
        <dbReference type="ARBA" id="ARBA00023204"/>
    </source>
</evidence>
<dbReference type="Gene3D" id="3.40.50.300">
    <property type="entry name" value="P-loop containing nucleotide triphosphate hydrolases"/>
    <property type="match status" value="3"/>
</dbReference>
<reference evidence="19" key="1">
    <citation type="submission" date="2017-09" db="EMBL/GenBank/DDBJ databases">
        <title>Depth-based differentiation of microbial function through sediment-hosted aquifers and enrichment of novel symbionts in the deep terrestrial subsurface.</title>
        <authorList>
            <person name="Probst A.J."/>
            <person name="Ladd B."/>
            <person name="Jarett J.K."/>
            <person name="Geller-Mcgrath D.E."/>
            <person name="Sieber C.M.K."/>
            <person name="Emerson J.B."/>
            <person name="Anantharaman K."/>
            <person name="Thomas B.C."/>
            <person name="Malmstrom R."/>
            <person name="Stieglmeier M."/>
            <person name="Klingl A."/>
            <person name="Woyke T."/>
            <person name="Ryan C.M."/>
            <person name="Banfield J.F."/>
        </authorList>
    </citation>
    <scope>NUCLEOTIDE SEQUENCE [LARGE SCALE GENOMIC DNA]</scope>
</reference>
<dbReference type="GO" id="GO:0005737">
    <property type="term" value="C:cytoplasm"/>
    <property type="evidence" value="ECO:0007669"/>
    <property type="project" value="UniProtKB-SubCell"/>
</dbReference>
<evidence type="ECO:0000256" key="11">
    <source>
        <dbReference type="ARBA" id="ARBA00022881"/>
    </source>
</evidence>
<accession>A0A2H0XDJ0</accession>
<keyword evidence="2" id="KW-0963">Cytoplasm</keyword>
<dbReference type="InterPro" id="IPR004602">
    <property type="entry name" value="UvrA"/>
</dbReference>
<evidence type="ECO:0000256" key="2">
    <source>
        <dbReference type="ARBA" id="ARBA00022490"/>
    </source>
</evidence>
<evidence type="ECO:0000313" key="18">
    <source>
        <dbReference type="EMBL" id="PIS22996.1"/>
    </source>
</evidence>
<proteinExistence type="inferred from homology"/>
<dbReference type="GO" id="GO:0016887">
    <property type="term" value="F:ATP hydrolysis activity"/>
    <property type="evidence" value="ECO:0007669"/>
    <property type="project" value="InterPro"/>
</dbReference>
<evidence type="ECO:0000256" key="12">
    <source>
        <dbReference type="ARBA" id="ARBA00023125"/>
    </source>
</evidence>